<comment type="caution">
    <text evidence="3">The sequence shown here is derived from an EMBL/GenBank/DDBJ whole genome shotgun (WGS) entry which is preliminary data.</text>
</comment>
<name>A0ABP6VFC1_9GAMM</name>
<accession>A0ABP6VFC1</accession>
<keyword evidence="4" id="KW-1185">Reference proteome</keyword>
<evidence type="ECO:0000313" key="4">
    <source>
        <dbReference type="Proteomes" id="UP001500795"/>
    </source>
</evidence>
<dbReference type="RefSeq" id="WP_344955777.1">
    <property type="nucleotide sequence ID" value="NZ_BAABCX010000001.1"/>
</dbReference>
<proteinExistence type="predicted"/>
<evidence type="ECO:0000256" key="1">
    <source>
        <dbReference type="SAM" id="MobiDB-lite"/>
    </source>
</evidence>
<gene>
    <name evidence="3" type="ORF">GCM10022394_12010</name>
</gene>
<dbReference type="Proteomes" id="UP001500795">
    <property type="component" value="Unassembled WGS sequence"/>
</dbReference>
<dbReference type="EMBL" id="BAABCX010000001">
    <property type="protein sequence ID" value="GAA3534058.1"/>
    <property type="molecule type" value="Genomic_DNA"/>
</dbReference>
<feature type="region of interest" description="Disordered" evidence="1">
    <location>
        <begin position="30"/>
        <end position="96"/>
    </location>
</feature>
<sequence length="187" mass="21582">MAVFYKPRISLLSCAMGLLLAAAPVLAEPPEGKGHGAHKEFKSAHGKAHRYEDEDNDHQGNDQGNDRERVHRRDNHRDDYHGNDDRGGHHHGHGPSIDEARVRLIFRDYHRQFDRHHHDYEALPPGIRMNLQRGKPLPPGIAKQFDPHLHSRLPHYDGYEWHRVGRDAVLVEIATRNIHLILEHILD</sequence>
<reference evidence="4" key="1">
    <citation type="journal article" date="2019" name="Int. J. Syst. Evol. Microbiol.">
        <title>The Global Catalogue of Microorganisms (GCM) 10K type strain sequencing project: providing services to taxonomists for standard genome sequencing and annotation.</title>
        <authorList>
            <consortium name="The Broad Institute Genomics Platform"/>
            <consortium name="The Broad Institute Genome Sequencing Center for Infectious Disease"/>
            <person name="Wu L."/>
            <person name="Ma J."/>
        </authorList>
    </citation>
    <scope>NUCLEOTIDE SEQUENCE [LARGE SCALE GENOMIC DNA]</scope>
    <source>
        <strain evidence="4">JCM 17110</strain>
    </source>
</reference>
<evidence type="ECO:0000256" key="2">
    <source>
        <dbReference type="SAM" id="SignalP"/>
    </source>
</evidence>
<feature type="compositionally biased region" description="Basic and acidic residues" evidence="1">
    <location>
        <begin position="30"/>
        <end position="87"/>
    </location>
</feature>
<feature type="signal peptide" evidence="2">
    <location>
        <begin position="1"/>
        <end position="27"/>
    </location>
</feature>
<dbReference type="Gene3D" id="3.10.450.160">
    <property type="entry name" value="inner membrane protein cigr"/>
    <property type="match status" value="1"/>
</dbReference>
<organism evidence="3 4">
    <name type="scientific">Zobellella aerophila</name>
    <dbReference type="NCBI Taxonomy" id="870480"/>
    <lineage>
        <taxon>Bacteria</taxon>
        <taxon>Pseudomonadati</taxon>
        <taxon>Pseudomonadota</taxon>
        <taxon>Gammaproteobacteria</taxon>
        <taxon>Aeromonadales</taxon>
        <taxon>Aeromonadaceae</taxon>
        <taxon>Zobellella</taxon>
    </lineage>
</organism>
<evidence type="ECO:0000313" key="3">
    <source>
        <dbReference type="EMBL" id="GAA3534058.1"/>
    </source>
</evidence>
<dbReference type="NCBIfam" id="NF040487">
    <property type="entry name" value="T3SS_CigR_fam"/>
    <property type="match status" value="1"/>
</dbReference>
<keyword evidence="2" id="KW-0732">Signal</keyword>
<protein>
    <submittedName>
        <fullName evidence="3">Anti-virulence regulator CigR family protein</fullName>
    </submittedName>
</protein>
<feature type="chain" id="PRO_5045120482" evidence="2">
    <location>
        <begin position="28"/>
        <end position="187"/>
    </location>
</feature>